<dbReference type="AlphaFoldDB" id="U1YAT2"/>
<feature type="domain" description="Nicotinate/nicotinamide phosphoribosyltransferase" evidence="10">
    <location>
        <begin position="184"/>
        <end position="365"/>
    </location>
</feature>
<dbReference type="FunFam" id="3.20.20.70:FF:000076">
    <property type="entry name" value="Nicotinate phosphoribosyltransferase"/>
    <property type="match status" value="1"/>
</dbReference>
<dbReference type="EC" id="6.3.4.21" evidence="3 9"/>
<evidence type="ECO:0000259" key="12">
    <source>
        <dbReference type="Pfam" id="PF17956"/>
    </source>
</evidence>
<dbReference type="Proteomes" id="UP000016511">
    <property type="component" value="Unassembled WGS sequence"/>
</dbReference>
<dbReference type="InterPro" id="IPR013785">
    <property type="entry name" value="Aldolase_TIM"/>
</dbReference>
<evidence type="ECO:0000256" key="9">
    <source>
        <dbReference type="RuleBase" id="RU365100"/>
    </source>
</evidence>
<dbReference type="UniPathway" id="UPA00253">
    <property type="reaction ID" value="UER00457"/>
</dbReference>
<name>U1YAT2_ANEAE</name>
<feature type="domain" description="Nicotinate phosphoribosyltransferase C-terminal" evidence="12">
    <location>
        <begin position="389"/>
        <end position="497"/>
    </location>
</feature>
<dbReference type="PATRIC" id="fig|649747.3.peg.3657"/>
<dbReference type="HOGENOM" id="CLU_025154_2_1_9"/>
<dbReference type="InterPro" id="IPR006405">
    <property type="entry name" value="Nic_PRibTrfase_pncB"/>
</dbReference>
<evidence type="ECO:0000256" key="4">
    <source>
        <dbReference type="ARBA" id="ARBA00022553"/>
    </source>
</evidence>
<evidence type="ECO:0000256" key="7">
    <source>
        <dbReference type="ARBA" id="ARBA00022679"/>
    </source>
</evidence>
<dbReference type="STRING" id="649747.HMPREF0083_04021"/>
<dbReference type="GO" id="GO:0034355">
    <property type="term" value="P:NAD+ biosynthetic process via the salvage pathway"/>
    <property type="evidence" value="ECO:0007669"/>
    <property type="project" value="TreeGrafter"/>
</dbReference>
<dbReference type="GO" id="GO:0005829">
    <property type="term" value="C:cytosol"/>
    <property type="evidence" value="ECO:0007669"/>
    <property type="project" value="TreeGrafter"/>
</dbReference>
<comment type="similarity">
    <text evidence="2 9">Belongs to the NAPRTase family.</text>
</comment>
<reference evidence="13 14" key="1">
    <citation type="submission" date="2013-08" db="EMBL/GenBank/DDBJ databases">
        <authorList>
            <person name="Weinstock G."/>
            <person name="Sodergren E."/>
            <person name="Wylie T."/>
            <person name="Fulton L."/>
            <person name="Fulton R."/>
            <person name="Fronick C."/>
            <person name="O'Laughlin M."/>
            <person name="Godfrey J."/>
            <person name="Miner T."/>
            <person name="Herter B."/>
            <person name="Appelbaum E."/>
            <person name="Cordes M."/>
            <person name="Lek S."/>
            <person name="Wollam A."/>
            <person name="Pepin K.H."/>
            <person name="Palsikar V.B."/>
            <person name="Mitreva M."/>
            <person name="Wilson R.K."/>
        </authorList>
    </citation>
    <scope>NUCLEOTIDE SEQUENCE [LARGE SCALE GENOMIC DNA]</scope>
    <source>
        <strain evidence="13 14">ATCC 12856</strain>
    </source>
</reference>
<evidence type="ECO:0000313" key="13">
    <source>
        <dbReference type="EMBL" id="ERI07906.1"/>
    </source>
</evidence>
<dbReference type="EMBL" id="AWSJ01000238">
    <property type="protein sequence ID" value="ERI07906.1"/>
    <property type="molecule type" value="Genomic_DNA"/>
</dbReference>
<dbReference type="NCBIfam" id="NF006694">
    <property type="entry name" value="PRK09243.1-1"/>
    <property type="match status" value="1"/>
</dbReference>
<evidence type="ECO:0000259" key="10">
    <source>
        <dbReference type="Pfam" id="PF04095"/>
    </source>
</evidence>
<dbReference type="InterPro" id="IPR040727">
    <property type="entry name" value="NAPRTase_N"/>
</dbReference>
<keyword evidence="13" id="KW-0328">Glycosyltransferase</keyword>
<dbReference type="NCBIfam" id="NF006697">
    <property type="entry name" value="PRK09243.1-4"/>
    <property type="match status" value="1"/>
</dbReference>
<dbReference type="SUPFAM" id="SSF54675">
    <property type="entry name" value="Nicotinate/Quinolinate PRTase N-terminal domain-like"/>
    <property type="match status" value="1"/>
</dbReference>
<evidence type="ECO:0000256" key="6">
    <source>
        <dbReference type="ARBA" id="ARBA00022642"/>
    </source>
</evidence>
<evidence type="ECO:0000256" key="8">
    <source>
        <dbReference type="ARBA" id="ARBA00048668"/>
    </source>
</evidence>
<evidence type="ECO:0000313" key="14">
    <source>
        <dbReference type="Proteomes" id="UP000016511"/>
    </source>
</evidence>
<sequence>MGFAAYEELFGSDPSLKKAQKKKEAAQMKKTYTDDGLALHTDLYQINMTETYWEDQMHDRKAVFELYFRKLPFGNGFAVFAGLERVIDYLENFRFTESDIEYLRDGLGYEEDFLEYLQTVRFTGTVRAMREGELVFGNEPILQIEAPLAEAQLIETALLNIVNYQTLIATKAARMKQVAGDDTLMEFGTRRAHELDAAVWGTRAAYVAGFDATSNVRAGKIFGIPVSGTHAHAMVQAYMDEYTAFKKYARRHKDCVFLVDTYDTLHGIKTAIEVAKELGDAINFVGIRLDSGDLAYLSKEARRMLDQAGYTEAKVIASNDLDEYTIMNLKAQGARIDTWGIGTKLITAYDQPALGAVYKLVAIENEQGKMIDTIKISSNPEKVTTPGLKKLYRIVNRINQRAEGDYIAMEDEVPQAEEKLKMFHPVHTFISKFVTNFEARSLHEDIFVDGRLVYECPTLEHIRDFVRENMELLWEEYKRTSNPEEYPVDLSQKCWDNKMESIMEVRMRIETAK</sequence>
<dbReference type="GO" id="GO:0004516">
    <property type="term" value="F:nicotinate phosphoribosyltransferase activity"/>
    <property type="evidence" value="ECO:0007669"/>
    <property type="project" value="UniProtKB-UniRule"/>
</dbReference>
<evidence type="ECO:0000259" key="11">
    <source>
        <dbReference type="Pfam" id="PF17767"/>
    </source>
</evidence>
<dbReference type="CDD" id="cd01570">
    <property type="entry name" value="NAPRTase_A"/>
    <property type="match status" value="1"/>
</dbReference>
<dbReference type="PIRSF" id="PIRSF000484">
    <property type="entry name" value="NAPRT"/>
    <property type="match status" value="1"/>
</dbReference>
<dbReference type="NCBIfam" id="NF006695">
    <property type="entry name" value="PRK09243.1-2"/>
    <property type="match status" value="1"/>
</dbReference>
<proteinExistence type="inferred from homology"/>
<evidence type="ECO:0000256" key="2">
    <source>
        <dbReference type="ARBA" id="ARBA00010897"/>
    </source>
</evidence>
<dbReference type="NCBIfam" id="NF009131">
    <property type="entry name" value="PRK12484.1"/>
    <property type="match status" value="1"/>
</dbReference>
<feature type="domain" description="Nicotinate phosphoribosyltransferase N-terminal" evidence="11">
    <location>
        <begin position="39"/>
        <end position="163"/>
    </location>
</feature>
<comment type="function">
    <text evidence="9">Catalyzes the first step in the biosynthesis of NAD from nicotinic acid, the ATP-dependent synthesis of beta-nicotinate D-ribonucleotide from nicotinate and 5-phospho-D-ribose 1-phosphate.</text>
</comment>
<evidence type="ECO:0000256" key="3">
    <source>
        <dbReference type="ARBA" id="ARBA00013236"/>
    </source>
</evidence>
<gene>
    <name evidence="13" type="ORF">HMPREF0083_04021</name>
</gene>
<dbReference type="SUPFAM" id="SSF51690">
    <property type="entry name" value="Nicotinate/Quinolinate PRTase C-terminal domain-like"/>
    <property type="match status" value="1"/>
</dbReference>
<dbReference type="Gene3D" id="3.20.140.10">
    <property type="entry name" value="nicotinate phosphoribosyltransferase"/>
    <property type="match status" value="1"/>
</dbReference>
<keyword evidence="5 9" id="KW-0436">Ligase</keyword>
<dbReference type="NCBIfam" id="TIGR01513">
    <property type="entry name" value="NAPRTase_put"/>
    <property type="match status" value="1"/>
</dbReference>
<dbReference type="InterPro" id="IPR041525">
    <property type="entry name" value="N/Namide_PRibTrfase"/>
</dbReference>
<dbReference type="PANTHER" id="PTHR11098:SF1">
    <property type="entry name" value="NICOTINATE PHOSPHORIBOSYLTRANSFERASE"/>
    <property type="match status" value="1"/>
</dbReference>
<dbReference type="Pfam" id="PF17767">
    <property type="entry name" value="NAPRTase_N"/>
    <property type="match status" value="1"/>
</dbReference>
<comment type="pathway">
    <text evidence="1 9">Cofactor biosynthesis; NAD(+) biosynthesis; nicotinate D-ribonucleotide from nicotinate: step 1/1.</text>
</comment>
<keyword evidence="4" id="KW-0597">Phosphoprotein</keyword>
<keyword evidence="14" id="KW-1185">Reference proteome</keyword>
<evidence type="ECO:0000256" key="5">
    <source>
        <dbReference type="ARBA" id="ARBA00022598"/>
    </source>
</evidence>
<comment type="catalytic activity">
    <reaction evidence="8 9">
        <text>5-phospho-alpha-D-ribose 1-diphosphate + nicotinate + ATP + H2O = nicotinate beta-D-ribonucleotide + ADP + phosphate + diphosphate</text>
        <dbReference type="Rhea" id="RHEA:36163"/>
        <dbReference type="ChEBI" id="CHEBI:15377"/>
        <dbReference type="ChEBI" id="CHEBI:30616"/>
        <dbReference type="ChEBI" id="CHEBI:32544"/>
        <dbReference type="ChEBI" id="CHEBI:33019"/>
        <dbReference type="ChEBI" id="CHEBI:43474"/>
        <dbReference type="ChEBI" id="CHEBI:57502"/>
        <dbReference type="ChEBI" id="CHEBI:58017"/>
        <dbReference type="ChEBI" id="CHEBI:456216"/>
        <dbReference type="EC" id="6.3.4.21"/>
    </reaction>
</comment>
<comment type="caution">
    <text evidence="13">The sequence shown here is derived from an EMBL/GenBank/DDBJ whole genome shotgun (WGS) entry which is preliminary data.</text>
</comment>
<dbReference type="InterPro" id="IPR041619">
    <property type="entry name" value="NAPRTase_C"/>
</dbReference>
<dbReference type="Pfam" id="PF04095">
    <property type="entry name" value="NAPRTase"/>
    <property type="match status" value="1"/>
</dbReference>
<keyword evidence="7 9" id="KW-0808">Transferase</keyword>
<dbReference type="Gene3D" id="3.20.20.70">
    <property type="entry name" value="Aldolase class I"/>
    <property type="match status" value="1"/>
</dbReference>
<keyword evidence="6 9" id="KW-0662">Pyridine nucleotide biosynthesis</keyword>
<dbReference type="eggNOG" id="COG1488">
    <property type="taxonomic scope" value="Bacteria"/>
</dbReference>
<dbReference type="GO" id="GO:0047280">
    <property type="term" value="F:nicotinamide phosphoribosyltransferase activity"/>
    <property type="evidence" value="ECO:0007669"/>
    <property type="project" value="UniProtKB-ARBA"/>
</dbReference>
<protein>
    <recommendedName>
        <fullName evidence="3 9">Nicotinate phosphoribosyltransferase</fullName>
        <ecNumber evidence="3 9">6.3.4.21</ecNumber>
    </recommendedName>
</protein>
<comment type="PTM">
    <text evidence="9">Transiently phosphorylated on a His residue during the reaction cycle. Phosphorylation strongly increases the affinity for substrates and increases the rate of nicotinate D-ribonucleotide production. Dephosphorylation regenerates the low-affinity form of the enzyme, leading to product release.</text>
</comment>
<dbReference type="InterPro" id="IPR007229">
    <property type="entry name" value="Nic_PRibTrfase-Fam"/>
</dbReference>
<dbReference type="PANTHER" id="PTHR11098">
    <property type="entry name" value="NICOTINATE PHOSPHORIBOSYLTRANSFERASE"/>
    <property type="match status" value="1"/>
</dbReference>
<accession>U1YAT2</accession>
<organism evidence="13 14">
    <name type="scientific">Aneurinibacillus aneurinilyticus ATCC 12856</name>
    <dbReference type="NCBI Taxonomy" id="649747"/>
    <lineage>
        <taxon>Bacteria</taxon>
        <taxon>Bacillati</taxon>
        <taxon>Bacillota</taxon>
        <taxon>Bacilli</taxon>
        <taxon>Bacillales</taxon>
        <taxon>Paenibacillaceae</taxon>
        <taxon>Aneurinibacillus group</taxon>
        <taxon>Aneurinibacillus</taxon>
    </lineage>
</organism>
<dbReference type="InterPro" id="IPR036068">
    <property type="entry name" value="Nicotinate_pribotase-like_C"/>
</dbReference>
<evidence type="ECO:0000256" key="1">
    <source>
        <dbReference type="ARBA" id="ARBA00004952"/>
    </source>
</evidence>
<dbReference type="Pfam" id="PF17956">
    <property type="entry name" value="NAPRTase_C"/>
    <property type="match status" value="1"/>
</dbReference>